<comment type="caution">
    <text evidence="2">The sequence shown here is derived from an EMBL/GenBank/DDBJ whole genome shotgun (WGS) entry which is preliminary data.</text>
</comment>
<gene>
    <name evidence="2" type="ORF">QFZ53_002852</name>
</gene>
<protein>
    <submittedName>
        <fullName evidence="2">Uncharacterized protein</fullName>
    </submittedName>
</protein>
<sequence length="478" mass="51401">MSDLIEALHAARESYVREDYASRVKQVFREHLELLEPDAEIEDTLYFNHSAIPDFKLTWGRGAKGKSSRDVFLRSSYAAVVAGNETAHITNGDPIFLSISADQVVEESGFAMTKADVSRAASHARYSLLTDAEAFKEIAAPAADDNPLSSAVRSNFLRGGRGLVDEPVAERLLLTGNGTGENVTDLIRETFFEDAVVRMERTALLVQWAMSPDTAMDVLARIDGAMSTDELRSVLPWLLGRATAPKGDDFWTALGSLFNFEQLESLASELNGMDLTRLVQANLRTWSAKRAYVGLNVDAEGNPVSPAESATDDDGTEPGGPDEESEVASSGWRFDSGTLGLALGSTMIRVSNSGYKLKARPGSSTPKWSVAVGRLDGFSLRSASISGIERAFRIDARESGNVKRDVETVVSSVEDSYFVSHVEVVLPGPDLGDEDAGAESASVDFAGGIVVAERAVQLGALTRAAANLLANEELDEEL</sequence>
<dbReference type="RefSeq" id="WP_307297542.1">
    <property type="nucleotide sequence ID" value="NZ_JAUSXV010000001.1"/>
</dbReference>
<evidence type="ECO:0000313" key="2">
    <source>
        <dbReference type="EMBL" id="MDQ0648656.1"/>
    </source>
</evidence>
<dbReference type="EMBL" id="JAUSXV010000001">
    <property type="protein sequence ID" value="MDQ0648656.1"/>
    <property type="molecule type" value="Genomic_DNA"/>
</dbReference>
<reference evidence="2 3" key="1">
    <citation type="submission" date="2023-07" db="EMBL/GenBank/DDBJ databases">
        <title>Comparative genomics of wheat-associated soil bacteria to identify genetic determinants of phenazine resistance.</title>
        <authorList>
            <person name="Mouncey N."/>
        </authorList>
    </citation>
    <scope>NUCLEOTIDE SEQUENCE [LARGE SCALE GENOMIC DNA]</scope>
    <source>
        <strain evidence="2 3">W4I9-1</strain>
    </source>
</reference>
<proteinExistence type="predicted"/>
<organism evidence="2 3">
    <name type="scientific">Microbacterium natoriense</name>
    <dbReference type="NCBI Taxonomy" id="284570"/>
    <lineage>
        <taxon>Bacteria</taxon>
        <taxon>Bacillati</taxon>
        <taxon>Actinomycetota</taxon>
        <taxon>Actinomycetes</taxon>
        <taxon>Micrococcales</taxon>
        <taxon>Microbacteriaceae</taxon>
        <taxon>Microbacterium</taxon>
    </lineage>
</organism>
<feature type="compositionally biased region" description="Acidic residues" evidence="1">
    <location>
        <begin position="310"/>
        <end position="326"/>
    </location>
</feature>
<accession>A0AAW8EYP4</accession>
<dbReference type="AlphaFoldDB" id="A0AAW8EYP4"/>
<keyword evidence="3" id="KW-1185">Reference proteome</keyword>
<evidence type="ECO:0000256" key="1">
    <source>
        <dbReference type="SAM" id="MobiDB-lite"/>
    </source>
</evidence>
<evidence type="ECO:0000313" key="3">
    <source>
        <dbReference type="Proteomes" id="UP001244427"/>
    </source>
</evidence>
<dbReference type="Proteomes" id="UP001244427">
    <property type="component" value="Unassembled WGS sequence"/>
</dbReference>
<feature type="region of interest" description="Disordered" evidence="1">
    <location>
        <begin position="300"/>
        <end position="330"/>
    </location>
</feature>
<name>A0AAW8EYP4_9MICO</name>